<dbReference type="CDD" id="cd02440">
    <property type="entry name" value="AdoMet_MTases"/>
    <property type="match status" value="1"/>
</dbReference>
<dbReference type="InterPro" id="IPR029063">
    <property type="entry name" value="SAM-dependent_MTases_sf"/>
</dbReference>
<protein>
    <submittedName>
        <fullName evidence="5">2-polyprenyl-6-hydroxyphenyl methylase / 3-demethylubiquinone-9 3-methyltransferase</fullName>
    </submittedName>
</protein>
<proteinExistence type="predicted"/>
<sequence>MRLPRPRNDPRQYHDLAGEWWRLDGPFAMLHWLAEARARLVPPAAEPGAVLVDVGCGAGLLAPHLRDHGYHHVGVDLVPSALEQAASHGVTPLVGDAAAIPLATASAHVVVAGELLEHVPDLPGTVAELCRVLRPGGLLLLDTLNDTAVSRVLAVHIAERMPRAPRGIHDPGLFVDPVRLTGLCAGHGVRLEVRGIRPSLPAVAGWLAGRSPRPGRRRIVPVASTAVLYQGRGMKDPIALPVAGGGKW</sequence>
<feature type="domain" description="Methyltransferase type 11" evidence="4">
    <location>
        <begin position="52"/>
        <end position="140"/>
    </location>
</feature>
<keyword evidence="6" id="KW-1185">Reference proteome</keyword>
<gene>
    <name evidence="5" type="ORF">SAMN05421684_8127</name>
</gene>
<dbReference type="Pfam" id="PF08241">
    <property type="entry name" value="Methyltransf_11"/>
    <property type="match status" value="1"/>
</dbReference>
<evidence type="ECO:0000313" key="5">
    <source>
        <dbReference type="EMBL" id="SDZ66204.1"/>
    </source>
</evidence>
<dbReference type="RefSeq" id="WP_090804335.1">
    <property type="nucleotide sequence ID" value="NZ_BOND01000010.1"/>
</dbReference>
<dbReference type="AlphaFoldDB" id="A0A1H3UUW5"/>
<dbReference type="STRING" id="137265.SAMN05421684_8127"/>
<dbReference type="PANTHER" id="PTHR43464:SF19">
    <property type="entry name" value="UBIQUINONE BIOSYNTHESIS O-METHYLTRANSFERASE, MITOCHONDRIAL"/>
    <property type="match status" value="1"/>
</dbReference>
<dbReference type="GO" id="GO:0010420">
    <property type="term" value="F:polyprenyldihydroxybenzoate methyltransferase activity"/>
    <property type="evidence" value="ECO:0007669"/>
    <property type="project" value="TreeGrafter"/>
</dbReference>
<organism evidence="5 6">
    <name type="scientific">Asanoa ishikariensis</name>
    <dbReference type="NCBI Taxonomy" id="137265"/>
    <lineage>
        <taxon>Bacteria</taxon>
        <taxon>Bacillati</taxon>
        <taxon>Actinomycetota</taxon>
        <taxon>Actinomycetes</taxon>
        <taxon>Micromonosporales</taxon>
        <taxon>Micromonosporaceae</taxon>
        <taxon>Asanoa</taxon>
    </lineage>
</organism>
<evidence type="ECO:0000259" key="4">
    <source>
        <dbReference type="Pfam" id="PF08241"/>
    </source>
</evidence>
<accession>A0A1H3UUW5</accession>
<keyword evidence="5" id="KW-0830">Ubiquinone</keyword>
<dbReference type="Gene3D" id="3.40.50.150">
    <property type="entry name" value="Vaccinia Virus protein VP39"/>
    <property type="match status" value="1"/>
</dbReference>
<dbReference type="OrthoDB" id="9805171at2"/>
<keyword evidence="3" id="KW-0949">S-adenosyl-L-methionine</keyword>
<dbReference type="Proteomes" id="UP000199632">
    <property type="component" value="Unassembled WGS sequence"/>
</dbReference>
<dbReference type="GO" id="GO:0032259">
    <property type="term" value="P:methylation"/>
    <property type="evidence" value="ECO:0007669"/>
    <property type="project" value="UniProtKB-KW"/>
</dbReference>
<evidence type="ECO:0000256" key="2">
    <source>
        <dbReference type="ARBA" id="ARBA00022679"/>
    </source>
</evidence>
<dbReference type="SUPFAM" id="SSF53335">
    <property type="entry name" value="S-adenosyl-L-methionine-dependent methyltransferases"/>
    <property type="match status" value="1"/>
</dbReference>
<reference evidence="6" key="1">
    <citation type="submission" date="2016-10" db="EMBL/GenBank/DDBJ databases">
        <authorList>
            <person name="Varghese N."/>
            <person name="Submissions S."/>
        </authorList>
    </citation>
    <scope>NUCLEOTIDE SEQUENCE [LARGE SCALE GENOMIC DNA]</scope>
    <source>
        <strain evidence="6">DSM 44718</strain>
    </source>
</reference>
<dbReference type="EMBL" id="FNQB01000006">
    <property type="protein sequence ID" value="SDZ66204.1"/>
    <property type="molecule type" value="Genomic_DNA"/>
</dbReference>
<evidence type="ECO:0000256" key="1">
    <source>
        <dbReference type="ARBA" id="ARBA00022603"/>
    </source>
</evidence>
<keyword evidence="2 5" id="KW-0808">Transferase</keyword>
<keyword evidence="1 5" id="KW-0489">Methyltransferase</keyword>
<dbReference type="InterPro" id="IPR013216">
    <property type="entry name" value="Methyltransf_11"/>
</dbReference>
<name>A0A1H3UUW5_9ACTN</name>
<dbReference type="PANTHER" id="PTHR43464">
    <property type="entry name" value="METHYLTRANSFERASE"/>
    <property type="match status" value="1"/>
</dbReference>
<evidence type="ECO:0000256" key="3">
    <source>
        <dbReference type="ARBA" id="ARBA00022691"/>
    </source>
</evidence>
<evidence type="ECO:0000313" key="6">
    <source>
        <dbReference type="Proteomes" id="UP000199632"/>
    </source>
</evidence>